<accession>A0A6J1U2E1</accession>
<dbReference type="RefSeq" id="XP_026524926.1">
    <property type="nucleotide sequence ID" value="XM_026669141.1"/>
</dbReference>
<proteinExistence type="predicted"/>
<keyword evidence="5" id="KW-0862">Zinc</keyword>
<dbReference type="PROSITE" id="PS00028">
    <property type="entry name" value="ZINC_FINGER_C2H2_1"/>
    <property type="match status" value="6"/>
</dbReference>
<keyword evidence="3" id="KW-0677">Repeat</keyword>
<dbReference type="Proteomes" id="UP000504612">
    <property type="component" value="Unplaced"/>
</dbReference>
<dbReference type="Pfam" id="PF00096">
    <property type="entry name" value="zf-C2H2"/>
    <property type="match status" value="4"/>
</dbReference>
<comment type="subcellular location">
    <subcellularLocation>
        <location evidence="1">Nucleus</location>
    </subcellularLocation>
</comment>
<reference evidence="11" key="1">
    <citation type="submission" date="2025-08" db="UniProtKB">
        <authorList>
            <consortium name="RefSeq"/>
        </authorList>
    </citation>
    <scope>IDENTIFICATION</scope>
</reference>
<evidence type="ECO:0000256" key="7">
    <source>
        <dbReference type="PROSITE-ProRule" id="PRU00042"/>
    </source>
</evidence>
<dbReference type="KEGG" id="nss:113413101"/>
<dbReference type="PANTHER" id="PTHR24390">
    <property type="entry name" value="ZINC FINGER PROTEIN"/>
    <property type="match status" value="1"/>
</dbReference>
<feature type="region of interest" description="Disordered" evidence="8">
    <location>
        <begin position="1"/>
        <end position="21"/>
    </location>
</feature>
<dbReference type="AlphaFoldDB" id="A0A6J1U2E1"/>
<protein>
    <submittedName>
        <fullName evidence="11">Zinc finger protein 431-like</fullName>
    </submittedName>
</protein>
<evidence type="ECO:0000313" key="10">
    <source>
        <dbReference type="Proteomes" id="UP000504612"/>
    </source>
</evidence>
<organism evidence="10 11">
    <name type="scientific">Notechis scutatus</name>
    <name type="common">mainland tiger snake</name>
    <dbReference type="NCBI Taxonomy" id="8663"/>
    <lineage>
        <taxon>Eukaryota</taxon>
        <taxon>Metazoa</taxon>
        <taxon>Chordata</taxon>
        <taxon>Craniata</taxon>
        <taxon>Vertebrata</taxon>
        <taxon>Euteleostomi</taxon>
        <taxon>Lepidosauria</taxon>
        <taxon>Squamata</taxon>
        <taxon>Bifurcata</taxon>
        <taxon>Unidentata</taxon>
        <taxon>Episquamata</taxon>
        <taxon>Toxicofera</taxon>
        <taxon>Serpentes</taxon>
        <taxon>Colubroidea</taxon>
        <taxon>Elapidae</taxon>
        <taxon>Hydrophiinae</taxon>
        <taxon>Notechis</taxon>
    </lineage>
</organism>
<evidence type="ECO:0000256" key="1">
    <source>
        <dbReference type="ARBA" id="ARBA00004123"/>
    </source>
</evidence>
<feature type="domain" description="C2H2-type" evidence="9">
    <location>
        <begin position="290"/>
        <end position="317"/>
    </location>
</feature>
<name>A0A6J1U2E1_9SAUR</name>
<dbReference type="GO" id="GO:0000978">
    <property type="term" value="F:RNA polymerase II cis-regulatory region sequence-specific DNA binding"/>
    <property type="evidence" value="ECO:0007669"/>
    <property type="project" value="TreeGrafter"/>
</dbReference>
<sequence>MSPIDIHGQRSMKTDVEAQNSHSYQASKLGCLNPTKAKRKQSEEDVINASEYMKQNESAMGLVSGWMNAYFSQLLPLLLCWKAMWEREVDNSDIVKIANKSCQDPIMEIQLNCVLESDDCNSRGDQSSEFNSISDWVGHKANPGLKVKEDNLTPFYPNVSPVTFSCHADFSAKLLCGQQEISSKGFPKTSTYWQQKNPCTPGVYVPARLIYNPASQEKDVEYQCFDISKDLHGQGEEEENFIILVDSNVEENISPQLGKTLPSHYQKCHQSFQDLSRLQEHKLQVARNSYPCPLCGKEFFRAANLRMHKLTHTEERPHKCPICNKGFIRTADVWRHLHSFHKVERSSVVLGNANIRNQWCTVKQNQDNKGYPKQLESAASNLGNESSKSCICPVCHKVFRKPNLLSKHKVIHRQEKPYKCKECGMAFVQLARLKRHNLTHTGERPFSCERCNNTFTRLGSLQRHQRIHTGEKPYSCFYCGVSFTDSGTLKRHEQIHKVIQI</sequence>
<dbReference type="GO" id="GO:0003700">
    <property type="term" value="F:DNA-binding transcription factor activity"/>
    <property type="evidence" value="ECO:0007669"/>
    <property type="project" value="TreeGrafter"/>
</dbReference>
<feature type="domain" description="C2H2-type" evidence="9">
    <location>
        <begin position="446"/>
        <end position="473"/>
    </location>
</feature>
<dbReference type="InterPro" id="IPR036236">
    <property type="entry name" value="Znf_C2H2_sf"/>
</dbReference>
<dbReference type="GO" id="GO:0006357">
    <property type="term" value="P:regulation of transcription by RNA polymerase II"/>
    <property type="evidence" value="ECO:0007669"/>
    <property type="project" value="TreeGrafter"/>
</dbReference>
<keyword evidence="10" id="KW-1185">Reference proteome</keyword>
<evidence type="ECO:0000313" key="11">
    <source>
        <dbReference type="RefSeq" id="XP_026524926.1"/>
    </source>
</evidence>
<feature type="domain" description="C2H2-type" evidence="9">
    <location>
        <begin position="418"/>
        <end position="445"/>
    </location>
</feature>
<feature type="domain" description="C2H2-type" evidence="9">
    <location>
        <begin position="318"/>
        <end position="346"/>
    </location>
</feature>
<evidence type="ECO:0000259" key="9">
    <source>
        <dbReference type="PROSITE" id="PS50157"/>
    </source>
</evidence>
<dbReference type="GO" id="GO:0005634">
    <property type="term" value="C:nucleus"/>
    <property type="evidence" value="ECO:0007669"/>
    <property type="project" value="UniProtKB-SubCell"/>
</dbReference>
<dbReference type="SUPFAM" id="SSF57667">
    <property type="entry name" value="beta-beta-alpha zinc fingers"/>
    <property type="match status" value="3"/>
</dbReference>
<dbReference type="Pfam" id="PF05605">
    <property type="entry name" value="zf-Di19"/>
    <property type="match status" value="1"/>
</dbReference>
<dbReference type="PROSITE" id="PS50157">
    <property type="entry name" value="ZINC_FINGER_C2H2_2"/>
    <property type="match status" value="6"/>
</dbReference>
<evidence type="ECO:0000256" key="6">
    <source>
        <dbReference type="ARBA" id="ARBA00023242"/>
    </source>
</evidence>
<evidence type="ECO:0000256" key="4">
    <source>
        <dbReference type="ARBA" id="ARBA00022771"/>
    </source>
</evidence>
<keyword evidence="2" id="KW-0479">Metal-binding</keyword>
<dbReference type="FunFam" id="3.30.160.60:FF:002343">
    <property type="entry name" value="Zinc finger protein 33A"/>
    <property type="match status" value="1"/>
</dbReference>
<feature type="domain" description="C2H2-type" evidence="9">
    <location>
        <begin position="474"/>
        <end position="496"/>
    </location>
</feature>
<dbReference type="InterPro" id="IPR013087">
    <property type="entry name" value="Znf_C2H2_type"/>
</dbReference>
<keyword evidence="4 7" id="KW-0863">Zinc-finger</keyword>
<dbReference type="PANTHER" id="PTHR24390:SF79">
    <property type="entry name" value="ASPARAGINE-RICH ZINC FINGER PROTEIN AZF1"/>
    <property type="match status" value="1"/>
</dbReference>
<evidence type="ECO:0000256" key="5">
    <source>
        <dbReference type="ARBA" id="ARBA00022833"/>
    </source>
</evidence>
<evidence type="ECO:0000256" key="3">
    <source>
        <dbReference type="ARBA" id="ARBA00022737"/>
    </source>
</evidence>
<dbReference type="FunFam" id="3.30.160.60:FF:000358">
    <property type="entry name" value="zinc finger protein 24"/>
    <property type="match status" value="1"/>
</dbReference>
<feature type="domain" description="C2H2-type" evidence="9">
    <location>
        <begin position="390"/>
        <end position="417"/>
    </location>
</feature>
<gene>
    <name evidence="11" type="primary">LOC113413101</name>
</gene>
<keyword evidence="6" id="KW-0539">Nucleus</keyword>
<evidence type="ECO:0000256" key="2">
    <source>
        <dbReference type="ARBA" id="ARBA00022723"/>
    </source>
</evidence>
<evidence type="ECO:0000256" key="8">
    <source>
        <dbReference type="SAM" id="MobiDB-lite"/>
    </source>
</evidence>
<dbReference type="FunFam" id="3.30.160.60:FF:000264">
    <property type="entry name" value="Zinc finger protein 236"/>
    <property type="match status" value="1"/>
</dbReference>
<dbReference type="InterPro" id="IPR008598">
    <property type="entry name" value="Di19_Zn-bd"/>
</dbReference>
<dbReference type="SMART" id="SM00355">
    <property type="entry name" value="ZnF_C2H2"/>
    <property type="match status" value="6"/>
</dbReference>
<dbReference type="GeneID" id="113413101"/>
<dbReference type="Gene3D" id="3.30.160.60">
    <property type="entry name" value="Classic Zinc Finger"/>
    <property type="match status" value="6"/>
</dbReference>
<dbReference type="GO" id="GO:0008270">
    <property type="term" value="F:zinc ion binding"/>
    <property type="evidence" value="ECO:0007669"/>
    <property type="project" value="UniProtKB-KW"/>
</dbReference>